<dbReference type="KEGG" id="ock:EXM22_09690"/>
<name>A0A5C1QJB0_9SPIO</name>
<dbReference type="EMBL" id="CP036150">
    <property type="protein sequence ID" value="QEN08245.1"/>
    <property type="molecule type" value="Genomic_DNA"/>
</dbReference>
<evidence type="ECO:0008006" key="3">
    <source>
        <dbReference type="Google" id="ProtNLM"/>
    </source>
</evidence>
<dbReference type="AlphaFoldDB" id="A0A5C1QJB0"/>
<evidence type="ECO:0000313" key="1">
    <source>
        <dbReference type="EMBL" id="QEN08245.1"/>
    </source>
</evidence>
<gene>
    <name evidence="1" type="ORF">EXM22_09690</name>
</gene>
<dbReference type="Gene3D" id="3.10.450.50">
    <property type="match status" value="2"/>
</dbReference>
<organism evidence="1 2">
    <name type="scientific">Oceanispirochaeta crateris</name>
    <dbReference type="NCBI Taxonomy" id="2518645"/>
    <lineage>
        <taxon>Bacteria</taxon>
        <taxon>Pseudomonadati</taxon>
        <taxon>Spirochaetota</taxon>
        <taxon>Spirochaetia</taxon>
        <taxon>Spirochaetales</taxon>
        <taxon>Spirochaetaceae</taxon>
        <taxon>Oceanispirochaeta</taxon>
    </lineage>
</organism>
<dbReference type="RefSeq" id="WP_149486325.1">
    <property type="nucleotide sequence ID" value="NZ_CP036150.1"/>
</dbReference>
<dbReference type="InterPro" id="IPR032710">
    <property type="entry name" value="NTF2-like_dom_sf"/>
</dbReference>
<dbReference type="Proteomes" id="UP000324209">
    <property type="component" value="Chromosome"/>
</dbReference>
<proteinExistence type="predicted"/>
<keyword evidence="2" id="KW-1185">Reference proteome</keyword>
<reference evidence="1 2" key="1">
    <citation type="submission" date="2019-02" db="EMBL/GenBank/DDBJ databases">
        <title>Complete Genome Sequence and Methylome Analysis of free living Spirochaetas.</title>
        <authorList>
            <person name="Fomenkov A."/>
            <person name="Dubinina G."/>
            <person name="Leshcheva N."/>
            <person name="Mikheeva N."/>
            <person name="Grabovich M."/>
            <person name="Vincze T."/>
            <person name="Roberts R.J."/>
        </authorList>
    </citation>
    <scope>NUCLEOTIDE SEQUENCE [LARGE SCALE GENOMIC DNA]</scope>
    <source>
        <strain evidence="1 2">K2</strain>
    </source>
</reference>
<evidence type="ECO:0000313" key="2">
    <source>
        <dbReference type="Proteomes" id="UP000324209"/>
    </source>
</evidence>
<sequence length="283" mass="31074">MKKSFIAMVILEVLGIFIFSGCTSISAEKKLTNSDKALQVLNSLESGDPAAFEIWVSEDSYTQHNLTFPDGRQTVLDALPSLKKAGTTVEIKRVITDGDFVALHSAYNLFGEKAGFDIFRFENGVIVEHWDNLSSITAANPSGHTQLDGSIVIKDRELTDQNRSLVKNFVNDVLIGKNPGNITKYFDGDKYIQHNSGIADGLSGLGTALAFMAEAGVTMTYDETHMVIAEGNFVLTVSEGSFAAEHTSFYDLFRVENGFIAEHWDIIETIIPESERANTNGKF</sequence>
<dbReference type="OrthoDB" id="9812089at2"/>
<dbReference type="SUPFAM" id="SSF54427">
    <property type="entry name" value="NTF2-like"/>
    <property type="match status" value="2"/>
</dbReference>
<accession>A0A5C1QJB0</accession>
<protein>
    <recommendedName>
        <fullName evidence="3">SnoaL-like domain-containing protein</fullName>
    </recommendedName>
</protein>